<evidence type="ECO:0000313" key="9">
    <source>
        <dbReference type="EMBL" id="CDO97824.1"/>
    </source>
</evidence>
<dbReference type="EMBL" id="HG739086">
    <property type="protein sequence ID" value="CDO97824.1"/>
    <property type="molecule type" value="Genomic_DNA"/>
</dbReference>
<evidence type="ECO:0000256" key="3">
    <source>
        <dbReference type="ARBA" id="ARBA00022816"/>
    </source>
</evidence>
<evidence type="ECO:0000256" key="8">
    <source>
        <dbReference type="SAM" id="MobiDB-lite"/>
    </source>
</evidence>
<dbReference type="AlphaFoldDB" id="A0A068TPF7"/>
<evidence type="ECO:0000256" key="2">
    <source>
        <dbReference type="ARBA" id="ARBA00022448"/>
    </source>
</evidence>
<dbReference type="GO" id="GO:0006606">
    <property type="term" value="P:protein import into nucleus"/>
    <property type="evidence" value="ECO:0007669"/>
    <property type="project" value="TreeGrafter"/>
</dbReference>
<evidence type="ECO:0000313" key="10">
    <source>
        <dbReference type="Proteomes" id="UP000295252"/>
    </source>
</evidence>
<dbReference type="Gramene" id="CDO97824">
    <property type="protein sequence ID" value="CDO97824"/>
    <property type="gene ID" value="GSCOC_T00021737001"/>
</dbReference>
<feature type="region of interest" description="Disordered" evidence="8">
    <location>
        <begin position="23"/>
        <end position="45"/>
    </location>
</feature>
<dbReference type="PANTHER" id="PTHR13003:SF2">
    <property type="entry name" value="NUCLEAR PORE COMPLEX PROTEIN NUP107"/>
    <property type="match status" value="1"/>
</dbReference>
<keyword evidence="3" id="KW-0509">mRNA transport</keyword>
<evidence type="ECO:0008006" key="11">
    <source>
        <dbReference type="Google" id="ProtNLM"/>
    </source>
</evidence>
<dbReference type="GO" id="GO:0017056">
    <property type="term" value="F:structural constituent of nuclear pore"/>
    <property type="evidence" value="ECO:0007669"/>
    <property type="project" value="InterPro"/>
</dbReference>
<organism evidence="9 10">
    <name type="scientific">Coffea canephora</name>
    <name type="common">Robusta coffee</name>
    <dbReference type="NCBI Taxonomy" id="49390"/>
    <lineage>
        <taxon>Eukaryota</taxon>
        <taxon>Viridiplantae</taxon>
        <taxon>Streptophyta</taxon>
        <taxon>Embryophyta</taxon>
        <taxon>Tracheophyta</taxon>
        <taxon>Spermatophyta</taxon>
        <taxon>Magnoliopsida</taxon>
        <taxon>eudicotyledons</taxon>
        <taxon>Gunneridae</taxon>
        <taxon>Pentapetalae</taxon>
        <taxon>asterids</taxon>
        <taxon>lamiids</taxon>
        <taxon>Gentianales</taxon>
        <taxon>Rubiaceae</taxon>
        <taxon>Ixoroideae</taxon>
        <taxon>Gardenieae complex</taxon>
        <taxon>Bertiereae - Coffeeae clade</taxon>
        <taxon>Coffeeae</taxon>
        <taxon>Coffea</taxon>
    </lineage>
</organism>
<keyword evidence="10" id="KW-1185">Reference proteome</keyword>
<dbReference type="Proteomes" id="UP000295252">
    <property type="component" value="Chromosome VI"/>
</dbReference>
<keyword evidence="7" id="KW-0539">Nucleus</keyword>
<proteinExistence type="predicted"/>
<protein>
    <recommendedName>
        <fullName evidence="11">Nuclear pore complex protein</fullName>
    </recommendedName>
</protein>
<comment type="subcellular location">
    <subcellularLocation>
        <location evidence="1">Nucleus</location>
        <location evidence="1">Nuclear pore complex</location>
    </subcellularLocation>
</comment>
<dbReference type="GO" id="GO:0000973">
    <property type="term" value="P:post-transcriptional tethering of RNA polymerase II gene DNA at nuclear periphery"/>
    <property type="evidence" value="ECO:0007669"/>
    <property type="project" value="TreeGrafter"/>
</dbReference>
<evidence type="ECO:0000256" key="7">
    <source>
        <dbReference type="ARBA" id="ARBA00023242"/>
    </source>
</evidence>
<keyword evidence="4" id="KW-0653">Protein transport</keyword>
<evidence type="ECO:0000256" key="1">
    <source>
        <dbReference type="ARBA" id="ARBA00004567"/>
    </source>
</evidence>
<keyword evidence="6" id="KW-0906">Nuclear pore complex</keyword>
<keyword evidence="2" id="KW-0813">Transport</keyword>
<evidence type="ECO:0000256" key="4">
    <source>
        <dbReference type="ARBA" id="ARBA00022927"/>
    </source>
</evidence>
<dbReference type="OMA" id="WEICISS"/>
<dbReference type="STRING" id="49390.A0A068TPF7"/>
<gene>
    <name evidence="9" type="ORF">GSCOC_T00021737001</name>
</gene>
<evidence type="ECO:0000256" key="5">
    <source>
        <dbReference type="ARBA" id="ARBA00023010"/>
    </source>
</evidence>
<dbReference type="PANTHER" id="PTHR13003">
    <property type="entry name" value="NUP107-RELATED"/>
    <property type="match status" value="1"/>
</dbReference>
<dbReference type="InterPro" id="IPR007252">
    <property type="entry name" value="Nup84/Nup107"/>
</dbReference>
<sequence>MEDVDMEASPSYFDPEDLSIREQFRRYGKRHSGSSLSPQHDSAASKLSEIRSNAALFLEDIKQEAEGLDMDDGGTPPNAFSKRRSFIDDQGPSELDFGSGIRSLQTLKQEEDRLVDSGDTTFSLFASLLDSALQGLMTIPDLILRFESACREVSESIRSGSNERLRIVEDKLMRQKARLLLDEAASWSLLWYLYGKGNKILAHGRLKNINCNIVHEWLYLRCWEICISSFPYPQK</sequence>
<dbReference type="InParanoid" id="A0A068TPF7"/>
<dbReference type="PhylomeDB" id="A0A068TPF7"/>
<dbReference type="GO" id="GO:0006406">
    <property type="term" value="P:mRNA export from nucleus"/>
    <property type="evidence" value="ECO:0007669"/>
    <property type="project" value="TreeGrafter"/>
</dbReference>
<reference evidence="10" key="1">
    <citation type="journal article" date="2014" name="Science">
        <title>The coffee genome provides insight into the convergent evolution of caffeine biosynthesis.</title>
        <authorList>
            <person name="Denoeud F."/>
            <person name="Carretero-Paulet L."/>
            <person name="Dereeper A."/>
            <person name="Droc G."/>
            <person name="Guyot R."/>
            <person name="Pietrella M."/>
            <person name="Zheng C."/>
            <person name="Alberti A."/>
            <person name="Anthony F."/>
            <person name="Aprea G."/>
            <person name="Aury J.M."/>
            <person name="Bento P."/>
            <person name="Bernard M."/>
            <person name="Bocs S."/>
            <person name="Campa C."/>
            <person name="Cenci A."/>
            <person name="Combes M.C."/>
            <person name="Crouzillat D."/>
            <person name="Da Silva C."/>
            <person name="Daddiego L."/>
            <person name="De Bellis F."/>
            <person name="Dussert S."/>
            <person name="Garsmeur O."/>
            <person name="Gayraud T."/>
            <person name="Guignon V."/>
            <person name="Jahn K."/>
            <person name="Jamilloux V."/>
            <person name="Joet T."/>
            <person name="Labadie K."/>
            <person name="Lan T."/>
            <person name="Leclercq J."/>
            <person name="Lepelley M."/>
            <person name="Leroy T."/>
            <person name="Li L.T."/>
            <person name="Librado P."/>
            <person name="Lopez L."/>
            <person name="Munoz A."/>
            <person name="Noel B."/>
            <person name="Pallavicini A."/>
            <person name="Perrotta G."/>
            <person name="Poncet V."/>
            <person name="Pot D."/>
            <person name="Priyono X."/>
            <person name="Rigoreau M."/>
            <person name="Rouard M."/>
            <person name="Rozas J."/>
            <person name="Tranchant-Dubreuil C."/>
            <person name="VanBuren R."/>
            <person name="Zhang Q."/>
            <person name="Andrade A.C."/>
            <person name="Argout X."/>
            <person name="Bertrand B."/>
            <person name="de Kochko A."/>
            <person name="Graziosi G."/>
            <person name="Henry R.J."/>
            <person name="Jayarama X."/>
            <person name="Ming R."/>
            <person name="Nagai C."/>
            <person name="Rounsley S."/>
            <person name="Sankoff D."/>
            <person name="Giuliano G."/>
            <person name="Albert V.A."/>
            <person name="Wincker P."/>
            <person name="Lashermes P."/>
        </authorList>
    </citation>
    <scope>NUCLEOTIDE SEQUENCE [LARGE SCALE GENOMIC DNA]</scope>
    <source>
        <strain evidence="10">cv. DH200-94</strain>
    </source>
</reference>
<name>A0A068TPF7_COFCA</name>
<dbReference type="OrthoDB" id="3098at2759"/>
<evidence type="ECO:0000256" key="6">
    <source>
        <dbReference type="ARBA" id="ARBA00023132"/>
    </source>
</evidence>
<feature type="compositionally biased region" description="Polar residues" evidence="8">
    <location>
        <begin position="33"/>
        <end position="42"/>
    </location>
</feature>
<dbReference type="GO" id="GO:0031080">
    <property type="term" value="C:nuclear pore outer ring"/>
    <property type="evidence" value="ECO:0007669"/>
    <property type="project" value="TreeGrafter"/>
</dbReference>
<keyword evidence="5" id="KW-0811">Translocation</keyword>
<accession>A0A068TPF7</accession>